<evidence type="ECO:0000256" key="7">
    <source>
        <dbReference type="SAM" id="MobiDB-lite"/>
    </source>
</evidence>
<evidence type="ECO:0000256" key="1">
    <source>
        <dbReference type="ARBA" id="ARBA00004496"/>
    </source>
</evidence>
<feature type="region of interest" description="Disordered" evidence="7">
    <location>
        <begin position="232"/>
        <end position="301"/>
    </location>
</feature>
<evidence type="ECO:0000256" key="2">
    <source>
        <dbReference type="ARBA" id="ARBA00022527"/>
    </source>
</evidence>
<dbReference type="PROSITE" id="PS50011">
    <property type="entry name" value="PROTEIN_KINASE_DOM"/>
    <property type="match status" value="1"/>
</dbReference>
<feature type="region of interest" description="Disordered" evidence="7">
    <location>
        <begin position="413"/>
        <end position="468"/>
    </location>
</feature>
<dbReference type="GO" id="GO:0005737">
    <property type="term" value="C:cytoplasm"/>
    <property type="evidence" value="ECO:0007669"/>
    <property type="project" value="UniProtKB-SubCell"/>
</dbReference>
<dbReference type="PROSITE" id="PS51984">
    <property type="entry name" value="CPB1"/>
    <property type="match status" value="1"/>
</dbReference>
<organism evidence="10 11">
    <name type="scientific">Laetiporus sulphureus 93-53</name>
    <dbReference type="NCBI Taxonomy" id="1314785"/>
    <lineage>
        <taxon>Eukaryota</taxon>
        <taxon>Fungi</taxon>
        <taxon>Dikarya</taxon>
        <taxon>Basidiomycota</taxon>
        <taxon>Agaricomycotina</taxon>
        <taxon>Agaricomycetes</taxon>
        <taxon>Polyporales</taxon>
        <taxon>Laetiporus</taxon>
    </lineage>
</organism>
<dbReference type="InterPro" id="IPR011009">
    <property type="entry name" value="Kinase-like_dom_sf"/>
</dbReference>
<dbReference type="Gene3D" id="3.30.1120.120">
    <property type="match status" value="1"/>
</dbReference>
<gene>
    <name evidence="10" type="ORF">LAESUDRAFT_691279</name>
</gene>
<feature type="domain" description="Protein kinase" evidence="8">
    <location>
        <begin position="1"/>
        <end position="222"/>
    </location>
</feature>
<dbReference type="Pfam" id="PF00069">
    <property type="entry name" value="Pkinase"/>
    <property type="match status" value="1"/>
</dbReference>
<evidence type="ECO:0000313" key="10">
    <source>
        <dbReference type="EMBL" id="KZT12112.1"/>
    </source>
</evidence>
<dbReference type="InterPro" id="IPR046437">
    <property type="entry name" value="Ser_Thr-PK_POLO_box_1_sf"/>
</dbReference>
<evidence type="ECO:0000313" key="11">
    <source>
        <dbReference type="Proteomes" id="UP000076871"/>
    </source>
</evidence>
<dbReference type="AlphaFoldDB" id="A0A165HS54"/>
<reference evidence="10 11" key="1">
    <citation type="journal article" date="2016" name="Mol. Biol. Evol.">
        <title>Comparative Genomics of Early-Diverging Mushroom-Forming Fungi Provides Insights into the Origins of Lignocellulose Decay Capabilities.</title>
        <authorList>
            <person name="Nagy L.G."/>
            <person name="Riley R."/>
            <person name="Tritt A."/>
            <person name="Adam C."/>
            <person name="Daum C."/>
            <person name="Floudas D."/>
            <person name="Sun H."/>
            <person name="Yadav J.S."/>
            <person name="Pangilinan J."/>
            <person name="Larsson K.H."/>
            <person name="Matsuura K."/>
            <person name="Barry K."/>
            <person name="Labutti K."/>
            <person name="Kuo R."/>
            <person name="Ohm R.A."/>
            <person name="Bhattacharya S.S."/>
            <person name="Shirouzu T."/>
            <person name="Yoshinaga Y."/>
            <person name="Martin F.M."/>
            <person name="Grigoriev I.V."/>
            <person name="Hibbett D.S."/>
        </authorList>
    </citation>
    <scope>NUCLEOTIDE SEQUENCE [LARGE SCALE GENOMIC DNA]</scope>
    <source>
        <strain evidence="10 11">93-53</strain>
    </source>
</reference>
<feature type="compositionally biased region" description="Low complexity" evidence="7">
    <location>
        <begin position="419"/>
        <end position="428"/>
    </location>
</feature>
<comment type="subcellular location">
    <subcellularLocation>
        <location evidence="1">Cytoplasm</location>
    </subcellularLocation>
</comment>
<keyword evidence="6" id="KW-0067">ATP-binding</keyword>
<dbReference type="InParanoid" id="A0A165HS54"/>
<dbReference type="GO" id="GO:0004674">
    <property type="term" value="F:protein serine/threonine kinase activity"/>
    <property type="evidence" value="ECO:0007669"/>
    <property type="project" value="UniProtKB-KW"/>
</dbReference>
<feature type="domain" description="Cryptic POLO box 1 (CPB1)" evidence="9">
    <location>
        <begin position="471"/>
        <end position="579"/>
    </location>
</feature>
<feature type="region of interest" description="Disordered" evidence="7">
    <location>
        <begin position="353"/>
        <end position="372"/>
    </location>
</feature>
<feature type="compositionally biased region" description="Polar residues" evidence="7">
    <location>
        <begin position="356"/>
        <end position="370"/>
    </location>
</feature>
<evidence type="ECO:0000256" key="6">
    <source>
        <dbReference type="ARBA" id="ARBA00022840"/>
    </source>
</evidence>
<accession>A0A165HS54</accession>
<dbReference type="OrthoDB" id="408964at2759"/>
<dbReference type="InterPro" id="IPR033699">
    <property type="entry name" value="POLO_box_Plk4_1"/>
</dbReference>
<dbReference type="PANTHER" id="PTHR24345:SF91">
    <property type="entry name" value="SERINE_THREONINE-PROTEIN KINASE PLK4"/>
    <property type="match status" value="1"/>
</dbReference>
<feature type="compositionally biased region" description="Polar residues" evidence="7">
    <location>
        <begin position="233"/>
        <end position="254"/>
    </location>
</feature>
<dbReference type="PANTHER" id="PTHR24345">
    <property type="entry name" value="SERINE/THREONINE-PROTEIN KINASE PLK"/>
    <property type="match status" value="1"/>
</dbReference>
<evidence type="ECO:0000256" key="5">
    <source>
        <dbReference type="ARBA" id="ARBA00022777"/>
    </source>
</evidence>
<name>A0A165HS54_9APHY</name>
<dbReference type="InterPro" id="IPR000719">
    <property type="entry name" value="Prot_kinase_dom"/>
</dbReference>
<dbReference type="STRING" id="1314785.A0A165HS54"/>
<protein>
    <submittedName>
        <fullName evidence="10">Uncharacterized protein</fullName>
    </submittedName>
</protein>
<evidence type="ECO:0000259" key="8">
    <source>
        <dbReference type="PROSITE" id="PS50011"/>
    </source>
</evidence>
<keyword evidence="5" id="KW-0418">Kinase</keyword>
<dbReference type="SUPFAM" id="SSF56112">
    <property type="entry name" value="Protein kinase-like (PK-like)"/>
    <property type="match status" value="1"/>
</dbReference>
<evidence type="ECO:0000259" key="9">
    <source>
        <dbReference type="PROSITE" id="PS51984"/>
    </source>
</evidence>
<dbReference type="GeneID" id="63823114"/>
<dbReference type="GO" id="GO:0005524">
    <property type="term" value="F:ATP binding"/>
    <property type="evidence" value="ECO:0007669"/>
    <property type="project" value="UniProtKB-KW"/>
</dbReference>
<keyword evidence="2" id="KW-0723">Serine/threonine-protein kinase</keyword>
<dbReference type="GO" id="GO:0005634">
    <property type="term" value="C:nucleus"/>
    <property type="evidence" value="ECO:0007669"/>
    <property type="project" value="TreeGrafter"/>
</dbReference>
<dbReference type="Gene3D" id="1.10.510.10">
    <property type="entry name" value="Transferase(Phosphotransferase) domain 1"/>
    <property type="match status" value="1"/>
</dbReference>
<keyword evidence="3" id="KW-0808">Transferase</keyword>
<evidence type="ECO:0000256" key="3">
    <source>
        <dbReference type="ARBA" id="ARBA00022679"/>
    </source>
</evidence>
<dbReference type="Proteomes" id="UP000076871">
    <property type="component" value="Unassembled WGS sequence"/>
</dbReference>
<keyword evidence="4" id="KW-0547">Nucleotide-binding</keyword>
<keyword evidence="11" id="KW-1185">Reference proteome</keyword>
<dbReference type="RefSeq" id="XP_040769760.1">
    <property type="nucleotide sequence ID" value="XM_040906085.1"/>
</dbReference>
<sequence length="944" mass="103068">MLLVSSDIEVARHNSAAALHQALHHPSIVSLFSSFSNSRGLYHVLELCRMGSLSEFLQSRHPPILSEDELRGVLKNIVDALIYLRSEHILHRGITTSNIQLSEGCRAKLAGFDHAIRLNAGTTTGWTHSGSSNHLAPEIVAGEPYGFSADVWSLGCLMVTCLSGFPAFEGSDDRDTTNNIARSRYILPDTISFEAEDLTAGLLQMDPADRIPLHRILHHPFFNPALPVKALSPPQTTHQASSKSTAMKENQAIPQQDKAKRYPRSLFKGAPSSKRPAVDSTVGRTSSMPSFTRKPLENTTNQDIRGMLSNELSNPVVSRSDANDERYRRIMSAPSSGRANTPRFRKPNAVVRFPNLDSTPTTPDLTSCSDSPPPAVFTTYERHSDEQGARKYNDEATVHPLFAAPNSRISLFPTRGRSKSVSSPVSSPHQEMDKQSAQQTKHTTLGVPARSRSQSIDKPRPHSPPTAAVALGCTRPIAFTTAYLAPQTHKVAQGQIVVLPSASLLVDLREGQRRKGEKGNEVLVICPNGRKVQVFSAPHLSTPCCLAEPLATYSLDDLPTVYWKSYDDAGRIVNHLKQRIPKLILYKPDFKCTLMANEPCGDIELLFSAARSDGQMKQGGEGVSPAGSSRMRIRLWRRRNSVEVSSFIPAAQPSQAGTGEWIKKVLPATEEGVLIPGQSLDALNLQEKTGVKRLTEFLLVCTAVESLGLEDRTFLPSPAPLSEHDHDKAVVRVPDDRELDGRRRMGAVLSRIEKQTGLPHATSVDRSDTGKLGSEDTLATVATTASLKVLPSFTLPPRPSKFSPVLRPRSGEVHLAAVSGFASGRVARGLGLRETLDDDSDIVAHQGVISTGSVMEDPNIPETRFIASTGWCVRSLRGGAECYRIMFHDGASLEVEMGSSGEEAVQFTNSAKEPPMRMSRADAENRIHARMEAFDEFVVLFSDA</sequence>
<evidence type="ECO:0000256" key="4">
    <source>
        <dbReference type="ARBA" id="ARBA00022741"/>
    </source>
</evidence>
<proteinExistence type="predicted"/>
<dbReference type="EMBL" id="KV427606">
    <property type="protein sequence ID" value="KZT12112.1"/>
    <property type="molecule type" value="Genomic_DNA"/>
</dbReference>